<dbReference type="OrthoDB" id="9814490at2"/>
<dbReference type="Pfam" id="PF00132">
    <property type="entry name" value="Hexapep"/>
    <property type="match status" value="1"/>
</dbReference>
<name>A0A2S0REV7_9FLAO</name>
<dbReference type="InterPro" id="IPR001451">
    <property type="entry name" value="Hexapep"/>
</dbReference>
<dbReference type="CDD" id="cd03349">
    <property type="entry name" value="LbH_XAT"/>
    <property type="match status" value="1"/>
</dbReference>
<dbReference type="AlphaFoldDB" id="A0A2S0REV7"/>
<evidence type="ECO:0000256" key="3">
    <source>
        <dbReference type="ARBA" id="ARBA00022737"/>
    </source>
</evidence>
<dbReference type="PROSITE" id="PS00101">
    <property type="entry name" value="HEXAPEP_TRANSFERASES"/>
    <property type="match status" value="1"/>
</dbReference>
<dbReference type="InterPro" id="IPR018357">
    <property type="entry name" value="Hexapep_transf_CS"/>
</dbReference>
<organism evidence="5 6">
    <name type="scientific">Flavobacterium magnum</name>
    <dbReference type="NCBI Taxonomy" id="2162713"/>
    <lineage>
        <taxon>Bacteria</taxon>
        <taxon>Pseudomonadati</taxon>
        <taxon>Bacteroidota</taxon>
        <taxon>Flavobacteriia</taxon>
        <taxon>Flavobacteriales</taxon>
        <taxon>Flavobacteriaceae</taxon>
        <taxon>Flavobacterium</taxon>
    </lineage>
</organism>
<keyword evidence="3" id="KW-0677">Repeat</keyword>
<dbReference type="PANTHER" id="PTHR43300:SF11">
    <property type="entry name" value="ACETYLTRANSFERASE RV3034C-RELATED"/>
    <property type="match status" value="1"/>
</dbReference>
<dbReference type="GO" id="GO:0016746">
    <property type="term" value="F:acyltransferase activity"/>
    <property type="evidence" value="ECO:0007669"/>
    <property type="project" value="UniProtKB-KW"/>
</dbReference>
<evidence type="ECO:0000313" key="5">
    <source>
        <dbReference type="EMBL" id="AWA29768.1"/>
    </source>
</evidence>
<comment type="similarity">
    <text evidence="1">Belongs to the transferase hexapeptide repeat family.</text>
</comment>
<accession>A0A2S0REV7</accession>
<proteinExistence type="inferred from homology"/>
<protein>
    <submittedName>
        <fullName evidence="5">Chloramphenicol acetyltransferase</fullName>
    </submittedName>
</protein>
<dbReference type="KEGG" id="fmg:HYN48_06575"/>
<gene>
    <name evidence="5" type="ORF">HYN48_06575</name>
</gene>
<dbReference type="SUPFAM" id="SSF51161">
    <property type="entry name" value="Trimeric LpxA-like enzymes"/>
    <property type="match status" value="1"/>
</dbReference>
<dbReference type="Proteomes" id="UP000244193">
    <property type="component" value="Chromosome"/>
</dbReference>
<keyword evidence="4" id="KW-0012">Acyltransferase</keyword>
<dbReference type="Gene3D" id="2.160.10.10">
    <property type="entry name" value="Hexapeptide repeat proteins"/>
    <property type="match status" value="1"/>
</dbReference>
<sequence length="200" mass="22182">MEENCVMKFRYILKKIWGKRHIRQEATAVGQLFPNVNLMKNTIVSGVNDIGEYTYIGFNCIVTNAKIGRYCSIANNVSVGVGEHRINRVSTSSLFYSNPFETLTEGNCVIGNDVWLGSNVVVRRGVIIGDGAIVGANSFVNKNVRPYEIVGGVPAKTIRMRFSEEQIAIVSRSKWWEQNPDGAKTAISALEKTGLFETDD</sequence>
<dbReference type="InterPro" id="IPR011004">
    <property type="entry name" value="Trimer_LpxA-like_sf"/>
</dbReference>
<dbReference type="EMBL" id="CP028811">
    <property type="protein sequence ID" value="AWA29768.1"/>
    <property type="molecule type" value="Genomic_DNA"/>
</dbReference>
<evidence type="ECO:0000313" key="6">
    <source>
        <dbReference type="Proteomes" id="UP000244193"/>
    </source>
</evidence>
<dbReference type="InterPro" id="IPR050179">
    <property type="entry name" value="Trans_hexapeptide_repeat"/>
</dbReference>
<evidence type="ECO:0000256" key="4">
    <source>
        <dbReference type="ARBA" id="ARBA00023315"/>
    </source>
</evidence>
<keyword evidence="6" id="KW-1185">Reference proteome</keyword>
<keyword evidence="2 5" id="KW-0808">Transferase</keyword>
<reference evidence="5 6" key="1">
    <citation type="submission" date="2018-04" db="EMBL/GenBank/DDBJ databases">
        <title>Genome sequencing of Flavobacterium sp. HYN0048.</title>
        <authorList>
            <person name="Yi H."/>
            <person name="Baek C."/>
        </authorList>
    </citation>
    <scope>NUCLEOTIDE SEQUENCE [LARGE SCALE GENOMIC DNA]</scope>
    <source>
        <strain evidence="5 6">HYN0048</strain>
    </source>
</reference>
<evidence type="ECO:0000256" key="2">
    <source>
        <dbReference type="ARBA" id="ARBA00022679"/>
    </source>
</evidence>
<dbReference type="PANTHER" id="PTHR43300">
    <property type="entry name" value="ACETYLTRANSFERASE"/>
    <property type="match status" value="1"/>
</dbReference>
<evidence type="ECO:0000256" key="1">
    <source>
        <dbReference type="ARBA" id="ARBA00007274"/>
    </source>
</evidence>